<evidence type="ECO:0000256" key="2">
    <source>
        <dbReference type="SAM" id="Phobius"/>
    </source>
</evidence>
<keyword evidence="4" id="KW-1185">Reference proteome</keyword>
<keyword evidence="2" id="KW-1133">Transmembrane helix</keyword>
<dbReference type="GeneID" id="54288391"/>
<feature type="transmembrane region" description="Helical" evidence="2">
    <location>
        <begin position="112"/>
        <end position="132"/>
    </location>
</feature>
<evidence type="ECO:0000256" key="1">
    <source>
        <dbReference type="SAM" id="MobiDB-lite"/>
    </source>
</evidence>
<feature type="compositionally biased region" description="Basic and acidic residues" evidence="1">
    <location>
        <begin position="640"/>
        <end position="653"/>
    </location>
</feature>
<proteinExistence type="predicted"/>
<feature type="region of interest" description="Disordered" evidence="1">
    <location>
        <begin position="625"/>
        <end position="653"/>
    </location>
</feature>
<protein>
    <submittedName>
        <fullName evidence="3">Uncharacterized protein</fullName>
    </submittedName>
</protein>
<organism evidence="3 4">
    <name type="scientific">Aaosphaeria arxii CBS 175.79</name>
    <dbReference type="NCBI Taxonomy" id="1450172"/>
    <lineage>
        <taxon>Eukaryota</taxon>
        <taxon>Fungi</taxon>
        <taxon>Dikarya</taxon>
        <taxon>Ascomycota</taxon>
        <taxon>Pezizomycotina</taxon>
        <taxon>Dothideomycetes</taxon>
        <taxon>Pleosporomycetidae</taxon>
        <taxon>Pleosporales</taxon>
        <taxon>Pleosporales incertae sedis</taxon>
        <taxon>Aaosphaeria</taxon>
    </lineage>
</organism>
<keyword evidence="2" id="KW-0472">Membrane</keyword>
<keyword evidence="2" id="KW-0812">Transmembrane</keyword>
<dbReference type="RefSeq" id="XP_033383616.1">
    <property type="nucleotide sequence ID" value="XM_033530994.1"/>
</dbReference>
<feature type="transmembrane region" description="Helical" evidence="2">
    <location>
        <begin position="35"/>
        <end position="60"/>
    </location>
</feature>
<sequence length="653" mass="72244">MSELEPRYVKTGLWTNVGRGPVMGRTITVDTQTGAIIVAVLAISSTLGIAHLWSLCVFLYHQTRADGRPRDAFFRQQQAILRTSPPPATLLADFVKLWWGWKSEAQSSFKRILVPAVLALICAFGSLAVSIFTSSVIDGTKVEVLVDSPHCGRLNRTTVGNTRYVIDVKSVSSIFARDCFRDGSLPSRCDIYIRPTILTTTERIGCPFSEGMCLEKDGTELAVAVDSGRLDLNNAFGLNFAQHDRVKFRRRTTCAVLPMDGRVSEINASDFPLELVPRIQWSENERAQLHHWGTFPPFREWKNTTFFVSLLDANFTGRFKIATRTAYSPEGASTPSDFFVVTPELAREDADVAVVAITKNKILYHTPINDPIFAAHKKVVKNSTRANGGAKSLIRYYSDNPTSILGCMAQYEYCAATSQNHFACSGLMGIPSNITKLFPNVSPVQQATLEQLWEVSMAYEIGSVNSLDAASLISGDDGIPSLPDTQWIKEVQTWDKQIWAAFQTAITDHAIGPSVRTPGVEPMPLSGPGQSQLCGSQKMRKNGGFINVNFFGLVFILSLSSFFIVLDITLLKFLIYASRFRRVLAPRIDRWIQDGVLQLQRRAYESRGEGPWTNLEKEIPLMDGGCELPDLSTDSLGGEHTPKTDDQEAGHGD</sequence>
<dbReference type="OrthoDB" id="3540210at2759"/>
<feature type="transmembrane region" description="Helical" evidence="2">
    <location>
        <begin position="550"/>
        <end position="575"/>
    </location>
</feature>
<gene>
    <name evidence="3" type="ORF">BU24DRAFT_450022</name>
</gene>
<dbReference type="Proteomes" id="UP000799778">
    <property type="component" value="Unassembled WGS sequence"/>
</dbReference>
<name>A0A6A5XR13_9PLEO</name>
<evidence type="ECO:0000313" key="4">
    <source>
        <dbReference type="Proteomes" id="UP000799778"/>
    </source>
</evidence>
<accession>A0A6A5XR13</accession>
<evidence type="ECO:0000313" key="3">
    <source>
        <dbReference type="EMBL" id="KAF2015277.1"/>
    </source>
</evidence>
<dbReference type="EMBL" id="ML978069">
    <property type="protein sequence ID" value="KAF2015277.1"/>
    <property type="molecule type" value="Genomic_DNA"/>
</dbReference>
<reference evidence="3" key="1">
    <citation type="journal article" date="2020" name="Stud. Mycol.">
        <title>101 Dothideomycetes genomes: a test case for predicting lifestyles and emergence of pathogens.</title>
        <authorList>
            <person name="Haridas S."/>
            <person name="Albert R."/>
            <person name="Binder M."/>
            <person name="Bloem J."/>
            <person name="Labutti K."/>
            <person name="Salamov A."/>
            <person name="Andreopoulos B."/>
            <person name="Baker S."/>
            <person name="Barry K."/>
            <person name="Bills G."/>
            <person name="Bluhm B."/>
            <person name="Cannon C."/>
            <person name="Castanera R."/>
            <person name="Culley D."/>
            <person name="Daum C."/>
            <person name="Ezra D."/>
            <person name="Gonzalez J."/>
            <person name="Henrissat B."/>
            <person name="Kuo A."/>
            <person name="Liang C."/>
            <person name="Lipzen A."/>
            <person name="Lutzoni F."/>
            <person name="Magnuson J."/>
            <person name="Mondo S."/>
            <person name="Nolan M."/>
            <person name="Ohm R."/>
            <person name="Pangilinan J."/>
            <person name="Park H.-J."/>
            <person name="Ramirez L."/>
            <person name="Alfaro M."/>
            <person name="Sun H."/>
            <person name="Tritt A."/>
            <person name="Yoshinaga Y."/>
            <person name="Zwiers L.-H."/>
            <person name="Turgeon B."/>
            <person name="Goodwin S."/>
            <person name="Spatafora J."/>
            <person name="Crous P."/>
            <person name="Grigoriev I."/>
        </authorList>
    </citation>
    <scope>NUCLEOTIDE SEQUENCE</scope>
    <source>
        <strain evidence="3">CBS 175.79</strain>
    </source>
</reference>
<dbReference type="AlphaFoldDB" id="A0A6A5XR13"/>